<reference evidence="3 4" key="1">
    <citation type="submission" date="2019-05" db="EMBL/GenBank/DDBJ databases">
        <title>Verrucobacter flavum gen. nov., sp. nov. a new member of the family Verrucomicrobiaceae.</title>
        <authorList>
            <person name="Szuroczki S."/>
            <person name="Abbaszade G."/>
            <person name="Szabo A."/>
            <person name="Felfoldi T."/>
            <person name="Schumann P."/>
            <person name="Boka K."/>
            <person name="Keki Z."/>
            <person name="Toumi M."/>
            <person name="Toth E."/>
        </authorList>
    </citation>
    <scope>NUCLEOTIDE SEQUENCE [LARGE SCALE GENOMIC DNA]</scope>
    <source>
        <strain evidence="3 4">MG-N-17</strain>
    </source>
</reference>
<dbReference type="NCBIfam" id="TIGR02532">
    <property type="entry name" value="IV_pilin_GFxxxE"/>
    <property type="match status" value="1"/>
</dbReference>
<keyword evidence="2" id="KW-1133">Transmembrane helix</keyword>
<feature type="compositionally biased region" description="Basic residues" evidence="1">
    <location>
        <begin position="1"/>
        <end position="33"/>
    </location>
</feature>
<dbReference type="Pfam" id="PF07963">
    <property type="entry name" value="N_methyl"/>
    <property type="match status" value="1"/>
</dbReference>
<keyword evidence="2" id="KW-0472">Membrane</keyword>
<organism evidence="3 4">
    <name type="scientific">Phragmitibacter flavus</name>
    <dbReference type="NCBI Taxonomy" id="2576071"/>
    <lineage>
        <taxon>Bacteria</taxon>
        <taxon>Pseudomonadati</taxon>
        <taxon>Verrucomicrobiota</taxon>
        <taxon>Verrucomicrobiia</taxon>
        <taxon>Verrucomicrobiales</taxon>
        <taxon>Verrucomicrobiaceae</taxon>
        <taxon>Phragmitibacter</taxon>
    </lineage>
</organism>
<dbReference type="InterPro" id="IPR012902">
    <property type="entry name" value="N_methyl_site"/>
</dbReference>
<proteinExistence type="predicted"/>
<dbReference type="Proteomes" id="UP000306196">
    <property type="component" value="Unassembled WGS sequence"/>
</dbReference>
<evidence type="ECO:0000256" key="2">
    <source>
        <dbReference type="SAM" id="Phobius"/>
    </source>
</evidence>
<protein>
    <submittedName>
        <fullName evidence="3">Prepilin-type N-terminal cleavage/methylation domain-containing protein</fullName>
    </submittedName>
</protein>
<dbReference type="AlphaFoldDB" id="A0A5R8K8I7"/>
<name>A0A5R8K8I7_9BACT</name>
<dbReference type="SUPFAM" id="SSF54523">
    <property type="entry name" value="Pili subunits"/>
    <property type="match status" value="1"/>
</dbReference>
<comment type="caution">
    <text evidence="3">The sequence shown here is derived from an EMBL/GenBank/DDBJ whole genome shotgun (WGS) entry which is preliminary data.</text>
</comment>
<sequence length="353" mass="38871">MGCRTRHRPRPHHRSRPHHLARQRHLSKSHRLTRNHDRTRPPLIPMNHHRPASTHRRAFTLIELLIVMAILGMLVLLMSQLLNDTLSVTGRGNQRIDADSEARLVLDRIGIDIARMVKRPDIDYYLQKTSGDDQLAFFSESTGYYPDGIESETPKGTASLIGYRIENQKLERLSKALIWNGVNTSTPGATGISAQNKPMIYGIGATPGEVLLNSYTINGGGGSSITTTGSASDPDYQVIGENVFRLEFCYLMKNGTLSDTPWLAPNTTINGLRDVAAIIVAIAVLDPASRSTLNASQLTAASAKLPNVAGTTLSSPPLPLWQTQIDNNDLDLPRSAASQVRIYQRTYHLDEAP</sequence>
<dbReference type="InterPro" id="IPR045584">
    <property type="entry name" value="Pilin-like"/>
</dbReference>
<evidence type="ECO:0000256" key="1">
    <source>
        <dbReference type="SAM" id="MobiDB-lite"/>
    </source>
</evidence>
<feature type="transmembrane region" description="Helical" evidence="2">
    <location>
        <begin position="58"/>
        <end position="78"/>
    </location>
</feature>
<dbReference type="EMBL" id="VAUV01000021">
    <property type="protein sequence ID" value="TLD68623.1"/>
    <property type="molecule type" value="Genomic_DNA"/>
</dbReference>
<accession>A0A5R8K8I7</accession>
<dbReference type="OrthoDB" id="183998at2"/>
<evidence type="ECO:0000313" key="3">
    <source>
        <dbReference type="EMBL" id="TLD68623.1"/>
    </source>
</evidence>
<keyword evidence="4" id="KW-1185">Reference proteome</keyword>
<gene>
    <name evidence="3" type="ORF">FEM03_21515</name>
</gene>
<evidence type="ECO:0000313" key="4">
    <source>
        <dbReference type="Proteomes" id="UP000306196"/>
    </source>
</evidence>
<keyword evidence="2" id="KW-0812">Transmembrane</keyword>
<feature type="region of interest" description="Disordered" evidence="1">
    <location>
        <begin position="1"/>
        <end position="50"/>
    </location>
</feature>